<evidence type="ECO:0000313" key="4">
    <source>
        <dbReference type="Proteomes" id="UP000299211"/>
    </source>
</evidence>
<evidence type="ECO:0000256" key="1">
    <source>
        <dbReference type="SAM" id="MobiDB-lite"/>
    </source>
</evidence>
<dbReference type="Proteomes" id="UP000302139">
    <property type="component" value="Unassembled WGS sequence"/>
</dbReference>
<dbReference type="EMBL" id="BJHY01000001">
    <property type="protein sequence ID" value="GDY72621.1"/>
    <property type="molecule type" value="Genomic_DNA"/>
</dbReference>
<evidence type="ECO:0000313" key="2">
    <source>
        <dbReference type="EMBL" id="GDY67105.1"/>
    </source>
</evidence>
<name>A0A4D4MKL6_STRAX</name>
<dbReference type="AlphaFoldDB" id="A0A4D4MKL6"/>
<reference evidence="3 4" key="1">
    <citation type="submission" date="2019-04" db="EMBL/GenBank/DDBJ databases">
        <title>Draft genome sequences of Streptomyces avermitilis ATCC 31267.</title>
        <authorList>
            <person name="Komaki H."/>
            <person name="Tamura T."/>
            <person name="Hosoyama A."/>
        </authorList>
    </citation>
    <scope>NUCLEOTIDE SEQUENCE [LARGE SCALE GENOMIC DNA]</scope>
    <source>
        <strain evidence="3 4">ATCC 31267</strain>
    </source>
</reference>
<sequence length="182" mass="19212">MPTAPGAFVIGDLPERPQRRVPHGRLSDAQPPGSSSTGSRGLGQEGAKGRTVSRAVNPAGADSSCRTISTPESHPAHPLPRAGAGHGHLARVPAAAAPDGSHRAAPAHATGSEQAECLARPDPEVDAVHRGHVAAPLAKPPWNRTLRADRAYLLMSIERWTRVRVRHNDHARRPNSQVTESA</sequence>
<proteinExistence type="predicted"/>
<dbReference type="Proteomes" id="UP000299211">
    <property type="component" value="Unassembled WGS sequence"/>
</dbReference>
<reference evidence="2 5" key="2">
    <citation type="submission" date="2019-04" db="EMBL/GenBank/DDBJ databases">
        <title>Draft genome sequences of Streptomyces avermitilis NBRC 14893.</title>
        <authorList>
            <person name="Komaki H."/>
            <person name="Tamura T."/>
            <person name="Hosoyama A."/>
        </authorList>
    </citation>
    <scope>NUCLEOTIDE SEQUENCE [LARGE SCALE GENOMIC DNA]</scope>
    <source>
        <strain evidence="2 5">NBRC 14893</strain>
    </source>
</reference>
<protein>
    <submittedName>
        <fullName evidence="3">Uncharacterized protein</fullName>
    </submittedName>
</protein>
<feature type="region of interest" description="Disordered" evidence="1">
    <location>
        <begin position="1"/>
        <end position="88"/>
    </location>
</feature>
<comment type="caution">
    <text evidence="3">The sequence shown here is derived from an EMBL/GenBank/DDBJ whole genome shotgun (WGS) entry which is preliminary data.</text>
</comment>
<evidence type="ECO:0000313" key="3">
    <source>
        <dbReference type="EMBL" id="GDY72621.1"/>
    </source>
</evidence>
<evidence type="ECO:0000313" key="5">
    <source>
        <dbReference type="Proteomes" id="UP000302139"/>
    </source>
</evidence>
<gene>
    <name evidence="2" type="ORF">SAV14893_064980</name>
    <name evidence="3" type="ORF">SAV31267_021060</name>
</gene>
<dbReference type="EMBL" id="BJHX01000001">
    <property type="protein sequence ID" value="GDY67105.1"/>
    <property type="molecule type" value="Genomic_DNA"/>
</dbReference>
<organism evidence="3 4">
    <name type="scientific">Streptomyces avermitilis</name>
    <dbReference type="NCBI Taxonomy" id="33903"/>
    <lineage>
        <taxon>Bacteria</taxon>
        <taxon>Bacillati</taxon>
        <taxon>Actinomycetota</taxon>
        <taxon>Actinomycetes</taxon>
        <taxon>Kitasatosporales</taxon>
        <taxon>Streptomycetaceae</taxon>
        <taxon>Streptomyces</taxon>
    </lineage>
</organism>
<accession>A0A4D4MKL6</accession>